<name>A0A2P8ICB4_SACCR</name>
<organism evidence="2 3">
    <name type="scientific">Saccharothrix carnea</name>
    <dbReference type="NCBI Taxonomy" id="1280637"/>
    <lineage>
        <taxon>Bacteria</taxon>
        <taxon>Bacillati</taxon>
        <taxon>Actinomycetota</taxon>
        <taxon>Actinomycetes</taxon>
        <taxon>Pseudonocardiales</taxon>
        <taxon>Pseudonocardiaceae</taxon>
        <taxon>Saccharothrix</taxon>
    </lineage>
</organism>
<dbReference type="PRINTS" id="PR00111">
    <property type="entry name" value="ABHYDROLASE"/>
</dbReference>
<reference evidence="2 3" key="1">
    <citation type="submission" date="2018-03" db="EMBL/GenBank/DDBJ databases">
        <title>Genomic Encyclopedia of Type Strains, Phase III (KMG-III): the genomes of soil and plant-associated and newly described type strains.</title>
        <authorList>
            <person name="Whitman W."/>
        </authorList>
    </citation>
    <scope>NUCLEOTIDE SEQUENCE [LARGE SCALE GENOMIC DNA]</scope>
    <source>
        <strain evidence="2 3">CGMCC 4.7097</strain>
    </source>
</reference>
<dbReference type="AlphaFoldDB" id="A0A2P8ICB4"/>
<gene>
    <name evidence="2" type="ORF">B0I31_104393</name>
</gene>
<dbReference type="InterPro" id="IPR000073">
    <property type="entry name" value="AB_hydrolase_1"/>
</dbReference>
<keyword evidence="3" id="KW-1185">Reference proteome</keyword>
<dbReference type="EMBL" id="PYAX01000004">
    <property type="protein sequence ID" value="PSL56102.1"/>
    <property type="molecule type" value="Genomic_DNA"/>
</dbReference>
<dbReference type="NCBIfam" id="TIGR02427">
    <property type="entry name" value="protocat_pcaD"/>
    <property type="match status" value="1"/>
</dbReference>
<dbReference type="InterPro" id="IPR050471">
    <property type="entry name" value="AB_hydrolase"/>
</dbReference>
<dbReference type="Proteomes" id="UP000241118">
    <property type="component" value="Unassembled WGS sequence"/>
</dbReference>
<accession>A0A2P8ICB4</accession>
<feature type="domain" description="AB hydrolase-1" evidence="1">
    <location>
        <begin position="14"/>
        <end position="237"/>
    </location>
</feature>
<dbReference type="SUPFAM" id="SSF53474">
    <property type="entry name" value="alpha/beta-Hydrolases"/>
    <property type="match status" value="1"/>
</dbReference>
<dbReference type="Gene3D" id="3.40.50.1820">
    <property type="entry name" value="alpha/beta hydrolase"/>
    <property type="match status" value="1"/>
</dbReference>
<dbReference type="GO" id="GO:0042952">
    <property type="term" value="P:beta-ketoadipate pathway"/>
    <property type="evidence" value="ECO:0007669"/>
    <property type="project" value="InterPro"/>
</dbReference>
<dbReference type="PANTHER" id="PTHR43433">
    <property type="entry name" value="HYDROLASE, ALPHA/BETA FOLD FAMILY PROTEIN"/>
    <property type="match status" value="1"/>
</dbReference>
<proteinExistence type="predicted"/>
<evidence type="ECO:0000259" key="1">
    <source>
        <dbReference type="Pfam" id="PF00561"/>
    </source>
</evidence>
<sequence length="249" mass="26033">MKPHYELSGPPDAPVVVLGNSLGTTTALWDRQLPVLHRRFRVLRYDHRGHGGSAAVPGPYRIDDLADDVLELLDALGLARVSYCGVSMGGMVGMWLAGHAPERIERLVLCCTSAGFPTAQPWLDRAAAVRSTGTGSLGSTAVGRWFTPAFRSRSPEVVAAFEAGLSSVDDEGYAGCCEALAAMDLRSVLPVIEAPTAVIAGTSDEATPPECGRLIAAGIPGASFHLVPGAHLANVEAADEVSAILEAHL</sequence>
<evidence type="ECO:0000313" key="2">
    <source>
        <dbReference type="EMBL" id="PSL56102.1"/>
    </source>
</evidence>
<protein>
    <submittedName>
        <fullName evidence="2">3-oxoadipate enol-lactonase</fullName>
    </submittedName>
</protein>
<dbReference type="PANTHER" id="PTHR43433:SF5">
    <property type="entry name" value="AB HYDROLASE-1 DOMAIN-CONTAINING PROTEIN"/>
    <property type="match status" value="1"/>
</dbReference>
<comment type="caution">
    <text evidence="2">The sequence shown here is derived from an EMBL/GenBank/DDBJ whole genome shotgun (WGS) entry which is preliminary data.</text>
</comment>
<evidence type="ECO:0000313" key="3">
    <source>
        <dbReference type="Proteomes" id="UP000241118"/>
    </source>
</evidence>
<dbReference type="InterPro" id="IPR026968">
    <property type="entry name" value="PcaD/CatD"/>
</dbReference>
<dbReference type="RefSeq" id="WP_106615776.1">
    <property type="nucleotide sequence ID" value="NZ_PYAX01000004.1"/>
</dbReference>
<dbReference type="GO" id="GO:0047570">
    <property type="term" value="F:3-oxoadipate enol-lactonase activity"/>
    <property type="evidence" value="ECO:0007669"/>
    <property type="project" value="InterPro"/>
</dbReference>
<dbReference type="InterPro" id="IPR029058">
    <property type="entry name" value="AB_hydrolase_fold"/>
</dbReference>
<dbReference type="Pfam" id="PF00561">
    <property type="entry name" value="Abhydrolase_1"/>
    <property type="match status" value="1"/>
</dbReference>
<dbReference type="OrthoDB" id="3396704at2"/>